<sequence length="182" mass="20260">MTQGVTRSTFVTVLAWIFIGLSAFTTLIAIVQNLMVYLLFPREEMTQALQNDPSIQELPVPVQLMMSHMEFLFLGVLLVSLITLLSAIGLLLRKNWARCIFIGILGFGILWNAGGFIMQQTMMGHMVLPEDIPADMAANFTTMTLIFRIVSGIVALVFCTLFAWLIWRLISPGIKAEFTTAG</sequence>
<reference evidence="3" key="1">
    <citation type="submission" date="2016-10" db="EMBL/GenBank/DDBJ databases">
        <authorList>
            <person name="Varghese N."/>
            <person name="Submissions S."/>
        </authorList>
    </citation>
    <scope>NUCLEOTIDE SEQUENCE [LARGE SCALE GENOMIC DNA]</scope>
    <source>
        <strain evidence="3">CECT 8338</strain>
    </source>
</reference>
<evidence type="ECO:0000256" key="1">
    <source>
        <dbReference type="SAM" id="Phobius"/>
    </source>
</evidence>
<gene>
    <name evidence="2" type="ORF">SAMN05216210_3132</name>
</gene>
<evidence type="ECO:0000313" key="2">
    <source>
        <dbReference type="EMBL" id="SDU32655.1"/>
    </source>
</evidence>
<proteinExistence type="predicted"/>
<keyword evidence="1" id="KW-1133">Transmembrane helix</keyword>
<accession>A0A1H2HLE2</accession>
<feature type="transmembrane region" description="Helical" evidence="1">
    <location>
        <begin position="12"/>
        <end position="40"/>
    </location>
</feature>
<evidence type="ECO:0000313" key="3">
    <source>
        <dbReference type="Proteomes" id="UP000243924"/>
    </source>
</evidence>
<protein>
    <submittedName>
        <fullName evidence="2">Uncharacterized protein</fullName>
    </submittedName>
</protein>
<dbReference type="RefSeq" id="WP_092388731.1">
    <property type="nucleotide sequence ID" value="NZ_LT629787.1"/>
</dbReference>
<feature type="transmembrane region" description="Helical" evidence="1">
    <location>
        <begin position="99"/>
        <end position="118"/>
    </location>
</feature>
<feature type="transmembrane region" description="Helical" evidence="1">
    <location>
        <begin position="71"/>
        <end position="92"/>
    </location>
</feature>
<feature type="transmembrane region" description="Helical" evidence="1">
    <location>
        <begin position="145"/>
        <end position="167"/>
    </location>
</feature>
<name>A0A1H2HLE2_9GAMM</name>
<dbReference type="EMBL" id="LT629787">
    <property type="protein sequence ID" value="SDU32655.1"/>
    <property type="molecule type" value="Genomic_DNA"/>
</dbReference>
<keyword evidence="1" id="KW-0472">Membrane</keyword>
<dbReference type="STRING" id="1434072.SAMN05216210_3132"/>
<organism evidence="2 3">
    <name type="scientific">Halopseudomonas salegens</name>
    <dbReference type="NCBI Taxonomy" id="1434072"/>
    <lineage>
        <taxon>Bacteria</taxon>
        <taxon>Pseudomonadati</taxon>
        <taxon>Pseudomonadota</taxon>
        <taxon>Gammaproteobacteria</taxon>
        <taxon>Pseudomonadales</taxon>
        <taxon>Pseudomonadaceae</taxon>
        <taxon>Halopseudomonas</taxon>
    </lineage>
</organism>
<keyword evidence="1" id="KW-0812">Transmembrane</keyword>
<keyword evidence="3" id="KW-1185">Reference proteome</keyword>
<dbReference type="Proteomes" id="UP000243924">
    <property type="component" value="Chromosome I"/>
</dbReference>
<dbReference type="OrthoDB" id="9153427at2"/>
<dbReference type="AlphaFoldDB" id="A0A1H2HLE2"/>